<dbReference type="SUPFAM" id="SSF53335">
    <property type="entry name" value="S-adenosyl-L-methionine-dependent methyltransferases"/>
    <property type="match status" value="1"/>
</dbReference>
<dbReference type="Pfam" id="PF10294">
    <property type="entry name" value="Methyltransf_16"/>
    <property type="match status" value="1"/>
</dbReference>
<accession>A0ABQ0M9T7</accession>
<organism evidence="1 2">
    <name type="scientific">Mycena chlorophos</name>
    <name type="common">Agaric fungus</name>
    <name type="synonym">Agaricus chlorophos</name>
    <dbReference type="NCBI Taxonomy" id="658473"/>
    <lineage>
        <taxon>Eukaryota</taxon>
        <taxon>Fungi</taxon>
        <taxon>Dikarya</taxon>
        <taxon>Basidiomycota</taxon>
        <taxon>Agaricomycotina</taxon>
        <taxon>Agaricomycetes</taxon>
        <taxon>Agaricomycetidae</taxon>
        <taxon>Agaricales</taxon>
        <taxon>Marasmiineae</taxon>
        <taxon>Mycenaceae</taxon>
        <taxon>Mycena</taxon>
    </lineage>
</organism>
<name>A0ABQ0M9T7_MYCCL</name>
<dbReference type="PANTHER" id="PTHR14614">
    <property type="entry name" value="HEPATOCELLULAR CARCINOMA-ASSOCIATED ANTIGEN"/>
    <property type="match status" value="1"/>
</dbReference>
<dbReference type="PANTHER" id="PTHR14614:SF130">
    <property type="entry name" value="PROTEIN-LYSINE N-METHYLTRANSFERASE EEF2KMT"/>
    <property type="match status" value="1"/>
</dbReference>
<reference evidence="1" key="1">
    <citation type="submission" date="2014-09" db="EMBL/GenBank/DDBJ databases">
        <title>Genome sequence of the luminous mushroom Mycena chlorophos for searching fungal bioluminescence genes.</title>
        <authorList>
            <person name="Tanaka Y."/>
            <person name="Kasuga D."/>
            <person name="Oba Y."/>
            <person name="Hase S."/>
            <person name="Sato K."/>
            <person name="Oba Y."/>
            <person name="Sakakibara Y."/>
        </authorList>
    </citation>
    <scope>NUCLEOTIDE SEQUENCE</scope>
</reference>
<evidence type="ECO:0000313" key="2">
    <source>
        <dbReference type="Proteomes" id="UP000815677"/>
    </source>
</evidence>
<evidence type="ECO:0000313" key="1">
    <source>
        <dbReference type="EMBL" id="GAT60017.1"/>
    </source>
</evidence>
<dbReference type="Gene3D" id="3.40.50.150">
    <property type="entry name" value="Vaccinia Virus protein VP39"/>
    <property type="match status" value="1"/>
</dbReference>
<dbReference type="Proteomes" id="UP000815677">
    <property type="component" value="Unassembled WGS sequence"/>
</dbReference>
<dbReference type="CDD" id="cd02440">
    <property type="entry name" value="AdoMet_MTases"/>
    <property type="match status" value="1"/>
</dbReference>
<protein>
    <recommendedName>
        <fullName evidence="3">Nicotinamide N-methyltransferase</fullName>
    </recommendedName>
</protein>
<dbReference type="EMBL" id="DF849927">
    <property type="protein sequence ID" value="GAT60017.1"/>
    <property type="molecule type" value="Genomic_DNA"/>
</dbReference>
<dbReference type="InterPro" id="IPR029063">
    <property type="entry name" value="SAM-dependent_MTases_sf"/>
</dbReference>
<sequence length="274" mass="30137">MALAPHNEDPEDILSSALEALWDYRPITFSSGANSIFTISLPDDGPTITLKTPDTAAANWALHASSIWIASRFLAEHIDYLGLHEHIASNSTNRRVKMLELGASAGLPSIAVAKTHPEVSVVVTDYPDDALIATLAENVARNGVSGTCRALPFGWGTDPSELFASDGEKFDIVVAADTLWNSEFHGIFVESLHATLKRAAQSRIHLFAGLHTGRYTIAAFLKASIAAGFAVEESTEIEVNAGLRRPWCVEREGEDEKERRKWLVWFILRWKEDI</sequence>
<evidence type="ECO:0008006" key="3">
    <source>
        <dbReference type="Google" id="ProtNLM"/>
    </source>
</evidence>
<dbReference type="InterPro" id="IPR019410">
    <property type="entry name" value="Methyltransf_16"/>
</dbReference>
<proteinExistence type="predicted"/>
<keyword evidence="2" id="KW-1185">Reference proteome</keyword>
<gene>
    <name evidence="1" type="ORF">MCHLO_16226</name>
</gene>